<organism evidence="2 3">
    <name type="scientific">Rubrimonas cliftonensis</name>
    <dbReference type="NCBI Taxonomy" id="89524"/>
    <lineage>
        <taxon>Bacteria</taxon>
        <taxon>Pseudomonadati</taxon>
        <taxon>Pseudomonadota</taxon>
        <taxon>Alphaproteobacteria</taxon>
        <taxon>Rhodobacterales</taxon>
        <taxon>Paracoccaceae</taxon>
        <taxon>Rubrimonas</taxon>
    </lineage>
</organism>
<gene>
    <name evidence="2" type="ORF">SAMN05444370_101157</name>
</gene>
<dbReference type="Pfam" id="PF07007">
    <property type="entry name" value="LprI"/>
    <property type="match status" value="1"/>
</dbReference>
<dbReference type="STRING" id="89524.SAMN05444370_101157"/>
<proteinExistence type="predicted"/>
<evidence type="ECO:0000313" key="2">
    <source>
        <dbReference type="EMBL" id="SDZ75009.1"/>
    </source>
</evidence>
<evidence type="ECO:0000259" key="1">
    <source>
        <dbReference type="Pfam" id="PF07007"/>
    </source>
</evidence>
<name>A0A1H3VJR0_9RHOB</name>
<dbReference type="RefSeq" id="WP_093247576.1">
    <property type="nucleotide sequence ID" value="NZ_FNQM01000001.1"/>
</dbReference>
<dbReference type="EMBL" id="FNQM01000001">
    <property type="protein sequence ID" value="SDZ75009.1"/>
    <property type="molecule type" value="Genomic_DNA"/>
</dbReference>
<feature type="domain" description="Lysozyme inhibitor LprI-like N-terminal" evidence="1">
    <location>
        <begin position="64"/>
        <end position="147"/>
    </location>
</feature>
<evidence type="ECO:0000313" key="3">
    <source>
        <dbReference type="Proteomes" id="UP000198703"/>
    </source>
</evidence>
<accession>A0A1H3VJR0</accession>
<dbReference type="InterPro" id="IPR009739">
    <property type="entry name" value="LprI-like_N"/>
</dbReference>
<dbReference type="OrthoDB" id="7340239at2"/>
<keyword evidence="3" id="KW-1185">Reference proteome</keyword>
<protein>
    <recommendedName>
        <fullName evidence="1">Lysozyme inhibitor LprI-like N-terminal domain-containing protein</fullName>
    </recommendedName>
</protein>
<reference evidence="2 3" key="1">
    <citation type="submission" date="2016-10" db="EMBL/GenBank/DDBJ databases">
        <authorList>
            <person name="de Groot N.N."/>
        </authorList>
    </citation>
    <scope>NUCLEOTIDE SEQUENCE [LARGE SCALE GENOMIC DNA]</scope>
    <source>
        <strain evidence="2 3">DSM 15345</strain>
    </source>
</reference>
<dbReference type="Gene3D" id="1.20.1270.180">
    <property type="match status" value="1"/>
</dbReference>
<dbReference type="PANTHER" id="PTHR39176:SF1">
    <property type="entry name" value="PERIPLASMIC PROTEIN"/>
    <property type="match status" value="1"/>
</dbReference>
<dbReference type="PANTHER" id="PTHR39176">
    <property type="entry name" value="PERIPLASMIC PROTEIN-RELATED"/>
    <property type="match status" value="1"/>
</dbReference>
<sequence length="156" mass="16776">MRRVIVAGLTAALIGGGEGAARAAEPPGPIEGAAALEACMTDEEHGDTCVGLISDPCFEAPGGWTTQGMVECFGAETAAWDALLNAYWPRVTEHESHAAEALLSAQRAWIAWRDADCLFHRLRHQGGTMGRVASAACVRDHTAQRVLDFRFWLMDP</sequence>
<dbReference type="Proteomes" id="UP000198703">
    <property type="component" value="Unassembled WGS sequence"/>
</dbReference>
<dbReference type="AlphaFoldDB" id="A0A1H3VJR0"/>